<dbReference type="InterPro" id="IPR046798">
    <property type="entry name" value="2OG-FeII_Oxy_6"/>
</dbReference>
<proteinExistence type="predicted"/>
<reference evidence="2" key="1">
    <citation type="submission" date="2021-03" db="EMBL/GenBank/DDBJ databases">
        <title>Draft genome sequence of rust myrtle Austropuccinia psidii MF-1, a brazilian biotype.</title>
        <authorList>
            <person name="Quecine M.C."/>
            <person name="Pachon D.M.R."/>
            <person name="Bonatelli M.L."/>
            <person name="Correr F.H."/>
            <person name="Franceschini L.M."/>
            <person name="Leite T.F."/>
            <person name="Margarido G.R.A."/>
            <person name="Almeida C.A."/>
            <person name="Ferrarezi J.A."/>
            <person name="Labate C.A."/>
        </authorList>
    </citation>
    <scope>NUCLEOTIDE SEQUENCE</scope>
    <source>
        <strain evidence="2">MF-1</strain>
    </source>
</reference>
<gene>
    <name evidence="2" type="ORF">O181_021006</name>
</gene>
<organism evidence="2 3">
    <name type="scientific">Austropuccinia psidii MF-1</name>
    <dbReference type="NCBI Taxonomy" id="1389203"/>
    <lineage>
        <taxon>Eukaryota</taxon>
        <taxon>Fungi</taxon>
        <taxon>Dikarya</taxon>
        <taxon>Basidiomycota</taxon>
        <taxon>Pucciniomycotina</taxon>
        <taxon>Pucciniomycetes</taxon>
        <taxon>Pucciniales</taxon>
        <taxon>Sphaerophragmiaceae</taxon>
        <taxon>Austropuccinia</taxon>
    </lineage>
</organism>
<name>A0A9Q3CA53_9BASI</name>
<evidence type="ECO:0000259" key="1">
    <source>
        <dbReference type="Pfam" id="PF20515"/>
    </source>
</evidence>
<sequence>MWAPTGNSKDVWQIKLLGHCVPFWTKKALGSNGRKQYLISCLLQHKVIPHPLGNSGTSQKTNNGKITQKNKFFSSTQPTAQISMPVSANITPSEIWRLVDVNQITPIHFGHMAIFSSTVLLISLVKFRPFTTISEVKVKQWDELSQFLFCKRRFTNPIATNRELLEGFMFTIEWCKRSMKNAQFGMYGSLGKIANAKDEWPNRGADLSSMGRILGQSL</sequence>
<dbReference type="AlphaFoldDB" id="A0A9Q3CA53"/>
<keyword evidence="3" id="KW-1185">Reference proteome</keyword>
<dbReference type="EMBL" id="AVOT02006329">
    <property type="protein sequence ID" value="MBW0481291.1"/>
    <property type="molecule type" value="Genomic_DNA"/>
</dbReference>
<comment type="caution">
    <text evidence="2">The sequence shown here is derived from an EMBL/GenBank/DDBJ whole genome shotgun (WGS) entry which is preliminary data.</text>
</comment>
<evidence type="ECO:0000313" key="2">
    <source>
        <dbReference type="EMBL" id="MBW0481291.1"/>
    </source>
</evidence>
<evidence type="ECO:0000313" key="3">
    <source>
        <dbReference type="Proteomes" id="UP000765509"/>
    </source>
</evidence>
<dbReference type="Pfam" id="PF20515">
    <property type="entry name" value="2OG-FeII_Oxy_6"/>
    <property type="match status" value="1"/>
</dbReference>
<dbReference type="Proteomes" id="UP000765509">
    <property type="component" value="Unassembled WGS sequence"/>
</dbReference>
<protein>
    <recommendedName>
        <fullName evidence="1">Tet-like 2OG-Fe(II) oxygenase domain-containing protein</fullName>
    </recommendedName>
</protein>
<accession>A0A9Q3CA53</accession>
<feature type="domain" description="Tet-like 2OG-Fe(II) oxygenase" evidence="1">
    <location>
        <begin position="137"/>
        <end position="216"/>
    </location>
</feature>